<evidence type="ECO:0000256" key="4">
    <source>
        <dbReference type="ARBA" id="ARBA00019403"/>
    </source>
</evidence>
<keyword evidence="15" id="KW-1185">Reference proteome</keyword>
<dbReference type="PANTHER" id="PTHR33693">
    <property type="entry name" value="TYPE-5 URACIL-DNA GLYCOSYLASE"/>
    <property type="match status" value="1"/>
</dbReference>
<evidence type="ECO:0000256" key="9">
    <source>
        <dbReference type="ARBA" id="ARBA00023004"/>
    </source>
</evidence>
<evidence type="ECO:0000259" key="13">
    <source>
        <dbReference type="SMART" id="SM00986"/>
    </source>
</evidence>
<evidence type="ECO:0000256" key="3">
    <source>
        <dbReference type="ARBA" id="ARBA00012030"/>
    </source>
</evidence>
<dbReference type="SUPFAM" id="SSF52141">
    <property type="entry name" value="Uracil-DNA glycosylase-like"/>
    <property type="match status" value="1"/>
</dbReference>
<evidence type="ECO:0000256" key="12">
    <source>
        <dbReference type="SAM" id="MobiDB-lite"/>
    </source>
</evidence>
<gene>
    <name evidence="14" type="ORF">DSM104635_02659</name>
</gene>
<reference evidence="15" key="1">
    <citation type="submission" date="2019-12" db="EMBL/GenBank/DDBJ databases">
        <title>Complete genome of Terracaulis silvestris 0127_4.</title>
        <authorList>
            <person name="Vieira S."/>
            <person name="Riedel T."/>
            <person name="Sproer C."/>
            <person name="Pascual J."/>
            <person name="Boedeker C."/>
            <person name="Overmann J."/>
        </authorList>
    </citation>
    <scope>NUCLEOTIDE SEQUENCE [LARGE SCALE GENOMIC DNA]</scope>
    <source>
        <strain evidence="15">0127_4</strain>
    </source>
</reference>
<evidence type="ECO:0000256" key="6">
    <source>
        <dbReference type="ARBA" id="ARBA00022723"/>
    </source>
</evidence>
<proteinExistence type="inferred from homology"/>
<dbReference type="Pfam" id="PF03167">
    <property type="entry name" value="UDG"/>
    <property type="match status" value="1"/>
</dbReference>
<dbReference type="EC" id="3.2.2.27" evidence="3"/>
<dbReference type="AlphaFoldDB" id="A0A6I6MSP6"/>
<evidence type="ECO:0000256" key="8">
    <source>
        <dbReference type="ARBA" id="ARBA00022801"/>
    </source>
</evidence>
<dbReference type="Gene3D" id="3.40.470.10">
    <property type="entry name" value="Uracil-DNA glycosylase-like domain"/>
    <property type="match status" value="1"/>
</dbReference>
<organism evidence="14 15">
    <name type="scientific">Terricaulis silvestris</name>
    <dbReference type="NCBI Taxonomy" id="2686094"/>
    <lineage>
        <taxon>Bacteria</taxon>
        <taxon>Pseudomonadati</taxon>
        <taxon>Pseudomonadota</taxon>
        <taxon>Alphaproteobacteria</taxon>
        <taxon>Caulobacterales</taxon>
        <taxon>Caulobacteraceae</taxon>
        <taxon>Terricaulis</taxon>
    </lineage>
</organism>
<dbReference type="GO" id="GO:0006281">
    <property type="term" value="P:DNA repair"/>
    <property type="evidence" value="ECO:0007669"/>
    <property type="project" value="UniProtKB-KW"/>
</dbReference>
<keyword evidence="11" id="KW-0234">DNA repair</keyword>
<keyword evidence="10" id="KW-0411">Iron-sulfur</keyword>
<dbReference type="GO" id="GO:0046872">
    <property type="term" value="F:metal ion binding"/>
    <property type="evidence" value="ECO:0007669"/>
    <property type="project" value="UniProtKB-KW"/>
</dbReference>
<evidence type="ECO:0000256" key="5">
    <source>
        <dbReference type="ARBA" id="ARBA00022485"/>
    </source>
</evidence>
<name>A0A6I6MSP6_9CAUL</name>
<dbReference type="GO" id="GO:0051539">
    <property type="term" value="F:4 iron, 4 sulfur cluster binding"/>
    <property type="evidence" value="ECO:0007669"/>
    <property type="project" value="UniProtKB-KW"/>
</dbReference>
<accession>A0A6I6MSP6</accession>
<evidence type="ECO:0000256" key="10">
    <source>
        <dbReference type="ARBA" id="ARBA00023014"/>
    </source>
</evidence>
<keyword evidence="6" id="KW-0479">Metal-binding</keyword>
<dbReference type="CDD" id="cd10030">
    <property type="entry name" value="UDG-F4_TTUDGA_SPO1dp_like"/>
    <property type="match status" value="1"/>
</dbReference>
<dbReference type="EMBL" id="CP047045">
    <property type="protein sequence ID" value="QGZ95807.1"/>
    <property type="molecule type" value="Genomic_DNA"/>
</dbReference>
<evidence type="ECO:0000313" key="15">
    <source>
        <dbReference type="Proteomes" id="UP000431269"/>
    </source>
</evidence>
<evidence type="ECO:0000256" key="7">
    <source>
        <dbReference type="ARBA" id="ARBA00022763"/>
    </source>
</evidence>
<dbReference type="InterPro" id="IPR051536">
    <property type="entry name" value="UDG_Type-4/5"/>
</dbReference>
<protein>
    <recommendedName>
        <fullName evidence="4">Type-4 uracil-DNA glycosylase</fullName>
        <ecNumber evidence="3">3.2.2.27</ecNumber>
    </recommendedName>
</protein>
<evidence type="ECO:0000256" key="1">
    <source>
        <dbReference type="ARBA" id="ARBA00001400"/>
    </source>
</evidence>
<dbReference type="InterPro" id="IPR036895">
    <property type="entry name" value="Uracil-DNA_glycosylase-like_sf"/>
</dbReference>
<dbReference type="KEGG" id="tsv:DSM104635_02659"/>
<comment type="similarity">
    <text evidence="2">Belongs to the uracil-DNA glycosylase (UDG) superfamily. Type 4 (UDGa) family.</text>
</comment>
<keyword evidence="7" id="KW-0227">DNA damage</keyword>
<keyword evidence="8" id="KW-0378">Hydrolase</keyword>
<comment type="catalytic activity">
    <reaction evidence="1">
        <text>Hydrolyzes single-stranded DNA or mismatched double-stranded DNA and polynucleotides, releasing free uracil.</text>
        <dbReference type="EC" id="3.2.2.27"/>
    </reaction>
</comment>
<feature type="region of interest" description="Disordered" evidence="12">
    <location>
        <begin position="45"/>
        <end position="65"/>
    </location>
</feature>
<sequence>MGAMNAEPSPQHAARALLAFWRAAGVDMDGAEAVFTGAPAATAPVRARAPEPAPITTPRPKKTVSAPVDNARTLAVAANSVAELRAAVAAFDGCALKATARNTVFSDGIDDAPVLIIGEAPGKDEDEQGKPFVGRSGQLMDKMLSHIGLNRQSNMMISNTIFWRPPGNRDPTQGEIVACLPFVERLIALKQPKLLILMGKNAGNTVLRREEAVSRLRGRRLLYTRDGLDTPVNAMVMLHPAYLLRQPQQKRQAWADLLLAESWLEELGVARHP</sequence>
<dbReference type="Proteomes" id="UP000431269">
    <property type="component" value="Chromosome"/>
</dbReference>
<keyword evidence="5" id="KW-0004">4Fe-4S</keyword>
<evidence type="ECO:0000256" key="2">
    <source>
        <dbReference type="ARBA" id="ARBA00006521"/>
    </source>
</evidence>
<dbReference type="InterPro" id="IPR005273">
    <property type="entry name" value="Ura-DNA_glyco_family4"/>
</dbReference>
<dbReference type="InterPro" id="IPR005122">
    <property type="entry name" value="Uracil-DNA_glycosylase-like"/>
</dbReference>
<evidence type="ECO:0000313" key="14">
    <source>
        <dbReference type="EMBL" id="QGZ95807.1"/>
    </source>
</evidence>
<dbReference type="PANTHER" id="PTHR33693:SF1">
    <property type="entry name" value="TYPE-4 URACIL-DNA GLYCOSYLASE"/>
    <property type="match status" value="1"/>
</dbReference>
<dbReference type="NCBIfam" id="TIGR00758">
    <property type="entry name" value="UDG_fam4"/>
    <property type="match status" value="1"/>
</dbReference>
<feature type="domain" description="Uracil-DNA glycosylase-like" evidence="13">
    <location>
        <begin position="105"/>
        <end position="258"/>
    </location>
</feature>
<dbReference type="SMART" id="SM00987">
    <property type="entry name" value="UreE_C"/>
    <property type="match status" value="1"/>
</dbReference>
<dbReference type="GO" id="GO:0004844">
    <property type="term" value="F:uracil DNA N-glycosylase activity"/>
    <property type="evidence" value="ECO:0007669"/>
    <property type="project" value="UniProtKB-EC"/>
</dbReference>
<dbReference type="SMART" id="SM00986">
    <property type="entry name" value="UDG"/>
    <property type="match status" value="1"/>
</dbReference>
<evidence type="ECO:0000256" key="11">
    <source>
        <dbReference type="ARBA" id="ARBA00023204"/>
    </source>
</evidence>
<keyword evidence="9" id="KW-0408">Iron</keyword>